<keyword evidence="4 7" id="KW-0418">Kinase</keyword>
<dbReference type="RefSeq" id="WP_036873107.1">
    <property type="nucleotide sequence ID" value="NZ_JASBZX010000002.1"/>
</dbReference>
<dbReference type="GO" id="GO:0000287">
    <property type="term" value="F:magnesium ion binding"/>
    <property type="evidence" value="ECO:0007669"/>
    <property type="project" value="UniProtKB-UniRule"/>
</dbReference>
<evidence type="ECO:0000256" key="1">
    <source>
        <dbReference type="ARBA" id="ARBA00022605"/>
    </source>
</evidence>
<dbReference type="PANTHER" id="PTHR21087">
    <property type="entry name" value="SHIKIMATE KINASE"/>
    <property type="match status" value="1"/>
</dbReference>
<feature type="binding site" evidence="7">
    <location>
        <position position="79"/>
    </location>
    <ligand>
        <name>substrate</name>
    </ligand>
</feature>
<dbReference type="NCBIfam" id="NF010555">
    <property type="entry name" value="PRK13949.1"/>
    <property type="match status" value="1"/>
</dbReference>
<dbReference type="UniPathway" id="UPA00053">
    <property type="reaction ID" value="UER00088"/>
</dbReference>
<dbReference type="SUPFAM" id="SSF52540">
    <property type="entry name" value="P-loop containing nucleoside triphosphate hydrolases"/>
    <property type="match status" value="1"/>
</dbReference>
<comment type="catalytic activity">
    <reaction evidence="7">
        <text>shikimate + ATP = 3-phosphoshikimate + ADP + H(+)</text>
        <dbReference type="Rhea" id="RHEA:13121"/>
        <dbReference type="ChEBI" id="CHEBI:15378"/>
        <dbReference type="ChEBI" id="CHEBI:30616"/>
        <dbReference type="ChEBI" id="CHEBI:36208"/>
        <dbReference type="ChEBI" id="CHEBI:145989"/>
        <dbReference type="ChEBI" id="CHEBI:456216"/>
        <dbReference type="EC" id="2.7.1.71"/>
    </reaction>
</comment>
<dbReference type="EMBL" id="JRFA01000009">
    <property type="protein sequence ID" value="KGN74828.1"/>
    <property type="molecule type" value="Genomic_DNA"/>
</dbReference>
<evidence type="ECO:0000256" key="7">
    <source>
        <dbReference type="HAMAP-Rule" id="MF_00109"/>
    </source>
</evidence>
<dbReference type="InterPro" id="IPR031322">
    <property type="entry name" value="Shikimate/glucono_kinase"/>
</dbReference>
<keyword evidence="6 7" id="KW-0057">Aromatic amino acid biosynthesis</keyword>
<keyword evidence="9" id="KW-1185">Reference proteome</keyword>
<comment type="caution">
    <text evidence="8">The sequence shown here is derived from an EMBL/GenBank/DDBJ whole genome shotgun (WGS) entry which is preliminary data.</text>
</comment>
<feature type="binding site" evidence="7">
    <location>
        <position position="15"/>
    </location>
    <ligand>
        <name>Mg(2+)</name>
        <dbReference type="ChEBI" id="CHEBI:18420"/>
    </ligand>
</feature>
<feature type="binding site" evidence="7">
    <location>
        <position position="57"/>
    </location>
    <ligand>
        <name>substrate</name>
    </ligand>
</feature>
<comment type="pathway">
    <text evidence="7">Metabolic intermediate biosynthesis; chorismate biosynthesis; chorismate from D-erythrose 4-phosphate and phosphoenolpyruvate: step 5/7.</text>
</comment>
<evidence type="ECO:0000313" key="8">
    <source>
        <dbReference type="EMBL" id="KGN74828.1"/>
    </source>
</evidence>
<dbReference type="GO" id="GO:0004765">
    <property type="term" value="F:shikimate kinase activity"/>
    <property type="evidence" value="ECO:0007669"/>
    <property type="project" value="UniProtKB-UniRule"/>
</dbReference>
<gene>
    <name evidence="7" type="primary">aroK</name>
    <name evidence="8" type="ORF">HQ47_02605</name>
</gene>
<accession>A0A0A2E7E4</accession>
<dbReference type="AlphaFoldDB" id="A0A0A2E7E4"/>
<evidence type="ECO:0000256" key="2">
    <source>
        <dbReference type="ARBA" id="ARBA00022679"/>
    </source>
</evidence>
<evidence type="ECO:0000256" key="3">
    <source>
        <dbReference type="ARBA" id="ARBA00022741"/>
    </source>
</evidence>
<protein>
    <recommendedName>
        <fullName evidence="7">Shikimate kinase</fullName>
        <shortName evidence="7">SK</shortName>
        <ecNumber evidence="7">2.7.1.71</ecNumber>
    </recommendedName>
</protein>
<dbReference type="GO" id="GO:0009423">
    <property type="term" value="P:chorismate biosynthetic process"/>
    <property type="evidence" value="ECO:0007669"/>
    <property type="project" value="UniProtKB-UniRule"/>
</dbReference>
<dbReference type="InterPro" id="IPR000623">
    <property type="entry name" value="Shikimate_kinase/TSH1"/>
</dbReference>
<dbReference type="STRING" id="28115.HQ47_02605"/>
<proteinExistence type="inferred from homology"/>
<evidence type="ECO:0000256" key="5">
    <source>
        <dbReference type="ARBA" id="ARBA00022840"/>
    </source>
</evidence>
<dbReference type="GO" id="GO:0005829">
    <property type="term" value="C:cytosol"/>
    <property type="evidence" value="ECO:0007669"/>
    <property type="project" value="TreeGrafter"/>
</dbReference>
<comment type="subcellular location">
    <subcellularLocation>
        <location evidence="7">Cytoplasm</location>
    </subcellularLocation>
</comment>
<keyword evidence="7" id="KW-0479">Metal-binding</keyword>
<comment type="subunit">
    <text evidence="7">Monomer.</text>
</comment>
<sequence>MKPIYIIGFMGAGKSSVGSLLATLNHLQFIDTDIFLEARFRKSIRDMFVEVGEERFRQREHSVIEELSGMNDTVIATGGGLPCFHNNMALMNETGKTVYLEASDEALFDRLCLCKRTRPAICNLSEEEIREFVHATMLKRRPVYEQAQYRISAEQLMNRDDEVRLAQEIAENLNL</sequence>
<dbReference type="GO" id="GO:0008652">
    <property type="term" value="P:amino acid biosynthetic process"/>
    <property type="evidence" value="ECO:0007669"/>
    <property type="project" value="UniProtKB-KW"/>
</dbReference>
<feature type="binding site" evidence="7">
    <location>
        <begin position="11"/>
        <end position="16"/>
    </location>
    <ligand>
        <name>ATP</name>
        <dbReference type="ChEBI" id="CHEBI:30616"/>
    </ligand>
</feature>
<comment type="caution">
    <text evidence="7">Lacks conserved residue(s) required for the propagation of feature annotation.</text>
</comment>
<dbReference type="Pfam" id="PF01202">
    <property type="entry name" value="SKI"/>
    <property type="match status" value="1"/>
</dbReference>
<comment type="function">
    <text evidence="7">Catalyzes the specific phosphorylation of the 3-hydroxyl group of shikimic acid using ATP as a cosubstrate.</text>
</comment>
<dbReference type="Gene3D" id="3.40.50.300">
    <property type="entry name" value="P-loop containing nucleotide triphosphate hydrolases"/>
    <property type="match status" value="1"/>
</dbReference>
<dbReference type="OrthoDB" id="9800332at2"/>
<keyword evidence="2 7" id="KW-0808">Transferase</keyword>
<dbReference type="CDD" id="cd00464">
    <property type="entry name" value="SK"/>
    <property type="match status" value="1"/>
</dbReference>
<feature type="binding site" evidence="7">
    <location>
        <position position="33"/>
    </location>
    <ligand>
        <name>substrate</name>
    </ligand>
</feature>
<dbReference type="HAMAP" id="MF_00109">
    <property type="entry name" value="Shikimate_kinase"/>
    <property type="match status" value="1"/>
</dbReference>
<dbReference type="InterPro" id="IPR027417">
    <property type="entry name" value="P-loop_NTPase"/>
</dbReference>
<evidence type="ECO:0000313" key="9">
    <source>
        <dbReference type="Proteomes" id="UP000030103"/>
    </source>
</evidence>
<evidence type="ECO:0000256" key="4">
    <source>
        <dbReference type="ARBA" id="ARBA00022777"/>
    </source>
</evidence>
<organism evidence="8 9">
    <name type="scientific">Porphyromonas macacae</name>
    <dbReference type="NCBI Taxonomy" id="28115"/>
    <lineage>
        <taxon>Bacteria</taxon>
        <taxon>Pseudomonadati</taxon>
        <taxon>Bacteroidota</taxon>
        <taxon>Bacteroidia</taxon>
        <taxon>Bacteroidales</taxon>
        <taxon>Porphyromonadaceae</taxon>
        <taxon>Porphyromonas</taxon>
    </lineage>
</organism>
<keyword evidence="7" id="KW-0460">Magnesium</keyword>
<comment type="cofactor">
    <cofactor evidence="7">
        <name>Mg(2+)</name>
        <dbReference type="ChEBI" id="CHEBI:18420"/>
    </cofactor>
    <text evidence="7">Binds 1 Mg(2+) ion per subunit.</text>
</comment>
<feature type="binding site" evidence="7">
    <location>
        <position position="140"/>
    </location>
    <ligand>
        <name>substrate</name>
    </ligand>
</feature>
<reference evidence="8 9" key="1">
    <citation type="submission" date="2014-09" db="EMBL/GenBank/DDBJ databases">
        <title>Draft Genome Sequence of Porphyromonas macacae COT-192_OH2859.</title>
        <authorList>
            <person name="Wallis C."/>
            <person name="Deusch O."/>
            <person name="O'Flynn C."/>
            <person name="Davis I."/>
            <person name="Horsfall A."/>
            <person name="Kirkwood N."/>
            <person name="Harris S."/>
            <person name="Eisen J.A."/>
            <person name="Coil D.A."/>
            <person name="Darling A.E."/>
            <person name="Jospin G."/>
            <person name="Alexiev A."/>
        </authorList>
    </citation>
    <scope>NUCLEOTIDE SEQUENCE [LARGE SCALE GENOMIC DNA]</scope>
    <source>
        <strain evidence="9">COT-192 OH2859</strain>
    </source>
</reference>
<dbReference type="Proteomes" id="UP000030103">
    <property type="component" value="Unassembled WGS sequence"/>
</dbReference>
<name>A0A0A2E7E4_9PORP</name>
<dbReference type="eggNOG" id="COG0703">
    <property type="taxonomic scope" value="Bacteria"/>
</dbReference>
<dbReference type="PRINTS" id="PR01100">
    <property type="entry name" value="SHIKIMTKNASE"/>
</dbReference>
<dbReference type="EC" id="2.7.1.71" evidence="7"/>
<feature type="binding site" evidence="7">
    <location>
        <position position="118"/>
    </location>
    <ligand>
        <name>ATP</name>
        <dbReference type="ChEBI" id="CHEBI:30616"/>
    </ligand>
</feature>
<keyword evidence="7" id="KW-0963">Cytoplasm</keyword>
<evidence type="ECO:0000256" key="6">
    <source>
        <dbReference type="ARBA" id="ARBA00023141"/>
    </source>
</evidence>
<dbReference type="GO" id="GO:0009073">
    <property type="term" value="P:aromatic amino acid family biosynthetic process"/>
    <property type="evidence" value="ECO:0007669"/>
    <property type="project" value="UniProtKB-KW"/>
</dbReference>
<dbReference type="PANTHER" id="PTHR21087:SF16">
    <property type="entry name" value="SHIKIMATE KINASE 1, CHLOROPLASTIC"/>
    <property type="match status" value="1"/>
</dbReference>
<dbReference type="GO" id="GO:0005524">
    <property type="term" value="F:ATP binding"/>
    <property type="evidence" value="ECO:0007669"/>
    <property type="project" value="UniProtKB-UniRule"/>
</dbReference>
<comment type="similarity">
    <text evidence="7">Belongs to the shikimate kinase family.</text>
</comment>
<keyword evidence="1 7" id="KW-0028">Amino-acid biosynthesis</keyword>
<keyword evidence="5 7" id="KW-0067">ATP-binding</keyword>
<keyword evidence="3 7" id="KW-0547">Nucleotide-binding</keyword>